<evidence type="ECO:0000313" key="4">
    <source>
        <dbReference type="EMBL" id="PQD96296.1"/>
    </source>
</evidence>
<evidence type="ECO:0000256" key="1">
    <source>
        <dbReference type="SAM" id="MobiDB-lite"/>
    </source>
</evidence>
<reference evidence="4 5" key="1">
    <citation type="submission" date="2017-12" db="EMBL/GenBank/DDBJ databases">
        <title>Taxonomic description and draft genome of Pradoshia cofamensis Gen. nov., sp. nov., a thermotolerant bacillale isolated from anterior gut of earthworm Eisenia fetida.</title>
        <authorList>
            <person name="Saha T."/>
            <person name="Chakraborty R."/>
        </authorList>
    </citation>
    <scope>NUCLEOTIDE SEQUENCE [LARGE SCALE GENOMIC DNA]</scope>
    <source>
        <strain evidence="4 5">EAG3</strain>
    </source>
</reference>
<dbReference type="Proteomes" id="UP000239663">
    <property type="component" value="Unassembled WGS sequence"/>
</dbReference>
<comment type="caution">
    <text evidence="4">The sequence shown here is derived from an EMBL/GenBank/DDBJ whole genome shotgun (WGS) entry which is preliminary data.</text>
</comment>
<dbReference type="RefSeq" id="WP_104848723.1">
    <property type="nucleotide sequence ID" value="NZ_PKOZ01000002.1"/>
</dbReference>
<keyword evidence="2" id="KW-0732">Signal</keyword>
<organism evidence="4 5">
    <name type="scientific">Pradoshia eiseniae</name>
    <dbReference type="NCBI Taxonomy" id="2064768"/>
    <lineage>
        <taxon>Bacteria</taxon>
        <taxon>Bacillati</taxon>
        <taxon>Bacillota</taxon>
        <taxon>Bacilli</taxon>
        <taxon>Bacillales</taxon>
        <taxon>Bacillaceae</taxon>
        <taxon>Pradoshia</taxon>
    </lineage>
</organism>
<feature type="domain" description="PepSY" evidence="3">
    <location>
        <begin position="144"/>
        <end position="202"/>
    </location>
</feature>
<evidence type="ECO:0000313" key="5">
    <source>
        <dbReference type="Proteomes" id="UP000239663"/>
    </source>
</evidence>
<sequence>MKKLLIGLTISAAVFGGFVLAQSMNSGSAAKQEAASTRLITAQEAKDIALKEVNGTITESDYDRDDKRPHYEFDIQSNNEEVSIEVDAETGKATVTEREAMKAAGVNEKAPGTNDEDDRSAVTQTTEKAAASATKSAAKQKGVITKAEAINIAKTVAKGTVTKVELDIDDDNQNQKYELEFKDGKVEYDVDVDAYTGKILEVDQELED</sequence>
<accession>A0A2S7N2Q2</accession>
<name>A0A2S7N2Q2_9BACI</name>
<dbReference type="EMBL" id="PKOZ01000002">
    <property type="protein sequence ID" value="PQD96296.1"/>
    <property type="molecule type" value="Genomic_DNA"/>
</dbReference>
<evidence type="ECO:0000256" key="2">
    <source>
        <dbReference type="SAM" id="SignalP"/>
    </source>
</evidence>
<dbReference type="Pfam" id="PF03413">
    <property type="entry name" value="PepSY"/>
    <property type="match status" value="2"/>
</dbReference>
<dbReference type="AlphaFoldDB" id="A0A2S7N2Q2"/>
<dbReference type="Gene3D" id="3.10.450.40">
    <property type="match status" value="2"/>
</dbReference>
<feature type="region of interest" description="Disordered" evidence="1">
    <location>
        <begin position="100"/>
        <end position="120"/>
    </location>
</feature>
<dbReference type="InterPro" id="IPR025711">
    <property type="entry name" value="PepSY"/>
</dbReference>
<feature type="signal peptide" evidence="2">
    <location>
        <begin position="1"/>
        <end position="21"/>
    </location>
</feature>
<evidence type="ECO:0000259" key="3">
    <source>
        <dbReference type="Pfam" id="PF03413"/>
    </source>
</evidence>
<protein>
    <recommendedName>
        <fullName evidence="3">PepSY domain-containing protein</fullName>
    </recommendedName>
</protein>
<dbReference type="OrthoDB" id="5361545at2"/>
<keyword evidence="5" id="KW-1185">Reference proteome</keyword>
<feature type="chain" id="PRO_5015596318" description="PepSY domain-containing protein" evidence="2">
    <location>
        <begin position="22"/>
        <end position="208"/>
    </location>
</feature>
<feature type="domain" description="PepSY" evidence="3">
    <location>
        <begin position="40"/>
        <end position="92"/>
    </location>
</feature>
<gene>
    <name evidence="4" type="ORF">CYL18_06800</name>
</gene>
<proteinExistence type="predicted"/>